<sequence length="173" mass="19094">MPPDQPQRSDLAYRFSQFRRAVGARVTPEDLMLAADLLTPGEWRLFMAMPTYDRRHCLDVCATLQAAGHTEPLLLRAALIHDCGKVDDAGRPMALGWYVVATILKRMPALYLAAARLGGAHHPVAIYAEHAWRGARMAAAAGSPPELVATLRHYHDPQPEGAAARLQWADEQH</sequence>
<evidence type="ECO:0008006" key="3">
    <source>
        <dbReference type="Google" id="ProtNLM"/>
    </source>
</evidence>
<name>A0A426U8U8_9CHLR</name>
<dbReference type="Proteomes" id="UP000280307">
    <property type="component" value="Unassembled WGS sequence"/>
</dbReference>
<comment type="caution">
    <text evidence="1">The sequence shown here is derived from an EMBL/GenBank/DDBJ whole genome shotgun (WGS) entry which is preliminary data.</text>
</comment>
<gene>
    <name evidence="1" type="ORF">EI684_02890</name>
</gene>
<protein>
    <recommendedName>
        <fullName evidence="3">HD domain-containing protein</fullName>
    </recommendedName>
</protein>
<evidence type="ECO:0000313" key="1">
    <source>
        <dbReference type="EMBL" id="RRR76550.1"/>
    </source>
</evidence>
<accession>A0A426U8U8</accession>
<organism evidence="1 2">
    <name type="scientific">Candidatus Viridilinea halotolerans</name>
    <dbReference type="NCBI Taxonomy" id="2491704"/>
    <lineage>
        <taxon>Bacteria</taxon>
        <taxon>Bacillati</taxon>
        <taxon>Chloroflexota</taxon>
        <taxon>Chloroflexia</taxon>
        <taxon>Chloroflexales</taxon>
        <taxon>Chloroflexineae</taxon>
        <taxon>Oscillochloridaceae</taxon>
        <taxon>Candidatus Viridilinea</taxon>
    </lineage>
</organism>
<evidence type="ECO:0000313" key="2">
    <source>
        <dbReference type="Proteomes" id="UP000280307"/>
    </source>
</evidence>
<dbReference type="Gene3D" id="1.10.3210.10">
    <property type="entry name" value="Hypothetical protein af1432"/>
    <property type="match status" value="1"/>
</dbReference>
<reference evidence="1 2" key="1">
    <citation type="submission" date="2018-12" db="EMBL/GenBank/DDBJ databases">
        <title>Genome Sequence of Candidatus Viridilinea halotolerans isolated from saline sulfide-rich spring.</title>
        <authorList>
            <person name="Grouzdev D.S."/>
            <person name="Burganskaya E.I."/>
            <person name="Krutkina M.S."/>
            <person name="Sukhacheva M.V."/>
            <person name="Gorlenko V.M."/>
        </authorList>
    </citation>
    <scope>NUCLEOTIDE SEQUENCE [LARGE SCALE GENOMIC DNA]</scope>
    <source>
        <strain evidence="1">Chok-6</strain>
    </source>
</reference>
<proteinExistence type="predicted"/>
<dbReference type="AlphaFoldDB" id="A0A426U8U8"/>
<dbReference type="SUPFAM" id="SSF109604">
    <property type="entry name" value="HD-domain/PDEase-like"/>
    <property type="match status" value="1"/>
</dbReference>
<dbReference type="EMBL" id="RSAS01000112">
    <property type="protein sequence ID" value="RRR76550.1"/>
    <property type="molecule type" value="Genomic_DNA"/>
</dbReference>